<reference evidence="14" key="2">
    <citation type="journal article" date="2023" name="Curr. Microbiol.">
        <title>Granulicatella seriolae sp. nov., a Novel Facultative Anaerobe Isolated from Yellowtail Marine Fish.</title>
        <authorList>
            <person name="Lee M."/>
            <person name="Choi Y.J."/>
            <person name="Farooq A."/>
            <person name="Jeong J.B."/>
            <person name="Jung M.Y."/>
        </authorList>
    </citation>
    <scope>NUCLEOTIDE SEQUENCE</scope>
    <source>
        <strain evidence="14">S8</strain>
    </source>
</reference>
<dbReference type="PANTHER" id="PTHR48099">
    <property type="entry name" value="C-1-TETRAHYDROFOLATE SYNTHASE, CYTOPLASMIC-RELATED"/>
    <property type="match status" value="1"/>
</dbReference>
<gene>
    <name evidence="11 14" type="primary">folD</name>
    <name evidence="14" type="ORF">NPA36_04510</name>
</gene>
<dbReference type="InterPro" id="IPR000672">
    <property type="entry name" value="THF_DH/CycHdrlase"/>
</dbReference>
<dbReference type="Gene3D" id="3.40.50.10860">
    <property type="entry name" value="Leucine Dehydrogenase, chain A, domain 1"/>
    <property type="match status" value="1"/>
</dbReference>
<keyword evidence="3 11" id="KW-0028">Amino-acid biosynthesis</keyword>
<evidence type="ECO:0000313" key="14">
    <source>
        <dbReference type="EMBL" id="MCQ9209807.1"/>
    </source>
</evidence>
<dbReference type="CDD" id="cd01080">
    <property type="entry name" value="NAD_bind_m-THF_DH_Cyclohyd"/>
    <property type="match status" value="1"/>
</dbReference>
<evidence type="ECO:0000256" key="9">
    <source>
        <dbReference type="ARBA" id="ARBA00023167"/>
    </source>
</evidence>
<evidence type="ECO:0000259" key="13">
    <source>
        <dbReference type="Pfam" id="PF02882"/>
    </source>
</evidence>
<comment type="subunit">
    <text evidence="11">Homodimer.</text>
</comment>
<dbReference type="PROSITE" id="PS00767">
    <property type="entry name" value="THF_DHG_CYH_2"/>
    <property type="match status" value="1"/>
</dbReference>
<dbReference type="EMBL" id="JANHNZ010000003">
    <property type="protein sequence ID" value="MCQ9209807.1"/>
    <property type="molecule type" value="Genomic_DNA"/>
</dbReference>
<feature type="binding site" evidence="11">
    <location>
        <position position="230"/>
    </location>
    <ligand>
        <name>NADP(+)</name>
        <dbReference type="ChEBI" id="CHEBI:58349"/>
    </ligand>
</feature>
<protein>
    <recommendedName>
        <fullName evidence="11">Bifunctional protein FolD</fullName>
    </recommendedName>
    <domain>
        <recommendedName>
            <fullName evidence="11">Methylenetetrahydrofolate dehydrogenase</fullName>
            <ecNumber evidence="11">1.5.1.5</ecNumber>
        </recommendedName>
    </domain>
    <domain>
        <recommendedName>
            <fullName evidence="11">Methenyltetrahydrofolate cyclohydrolase</fullName>
            <ecNumber evidence="11">3.5.4.9</ecNumber>
        </recommendedName>
    </domain>
</protein>
<dbReference type="EC" id="1.5.1.5" evidence="11"/>
<dbReference type="InterPro" id="IPR020631">
    <property type="entry name" value="THF_DH/CycHdrlase_NAD-bd_dom"/>
</dbReference>
<dbReference type="InterPro" id="IPR036291">
    <property type="entry name" value="NAD(P)-bd_dom_sf"/>
</dbReference>
<comment type="caution">
    <text evidence="11">Lacks conserved residue(s) required for the propagation of feature annotation.</text>
</comment>
<organism evidence="14 15">
    <name type="scientific">Granulicatella seriolae</name>
    <dbReference type="NCBI Taxonomy" id="2967226"/>
    <lineage>
        <taxon>Bacteria</taxon>
        <taxon>Bacillati</taxon>
        <taxon>Bacillota</taxon>
        <taxon>Bacilli</taxon>
        <taxon>Lactobacillales</taxon>
        <taxon>Carnobacteriaceae</taxon>
        <taxon>Granulicatella</taxon>
    </lineage>
</organism>
<reference evidence="14" key="3">
    <citation type="journal article" date="2023" name="Microbiol. Resour. Announc.">
        <title>Draft Genome Sequence of Granulicatella sp. Strain S8, Isolated from a Marine Fish, Seriola quinqueradiata.</title>
        <authorList>
            <person name="Lee M."/>
            <person name="Farooq A."/>
            <person name="Jeong J.B."/>
            <person name="Jung M.Y."/>
        </authorList>
    </citation>
    <scope>NUCLEOTIDE SEQUENCE</scope>
    <source>
        <strain evidence="14">S8</strain>
    </source>
</reference>
<evidence type="ECO:0000256" key="11">
    <source>
        <dbReference type="HAMAP-Rule" id="MF_01576"/>
    </source>
</evidence>
<dbReference type="SUPFAM" id="SSF53223">
    <property type="entry name" value="Aminoacid dehydrogenase-like, N-terminal domain"/>
    <property type="match status" value="1"/>
</dbReference>
<accession>A0ABT1WN87</accession>
<keyword evidence="4 11" id="KW-0658">Purine biosynthesis</keyword>
<dbReference type="Pfam" id="PF02882">
    <property type="entry name" value="THF_DHG_CYH_C"/>
    <property type="match status" value="1"/>
</dbReference>
<evidence type="ECO:0000313" key="15">
    <source>
        <dbReference type="Proteomes" id="UP001059480"/>
    </source>
</evidence>
<evidence type="ECO:0000256" key="3">
    <source>
        <dbReference type="ARBA" id="ARBA00022605"/>
    </source>
</evidence>
<keyword evidence="10 11" id="KW-0511">Multifunctional enzyme</keyword>
<evidence type="ECO:0000256" key="8">
    <source>
        <dbReference type="ARBA" id="ARBA00023102"/>
    </source>
</evidence>
<comment type="function">
    <text evidence="11">Catalyzes the oxidation of 5,10-methylenetetrahydrofolate to 5,10-methenyltetrahydrofolate and then the hydrolysis of 5,10-methenyltetrahydrofolate to 10-formyltetrahydrofolate.</text>
</comment>
<feature type="binding site" evidence="11">
    <location>
        <begin position="164"/>
        <end position="166"/>
    </location>
    <ligand>
        <name>NADP(+)</name>
        <dbReference type="ChEBI" id="CHEBI:58349"/>
    </ligand>
</feature>
<keyword evidence="9 11" id="KW-0486">Methionine biosynthesis</keyword>
<feature type="domain" description="Tetrahydrofolate dehydrogenase/cyclohydrolase NAD(P)-binding" evidence="13">
    <location>
        <begin position="138"/>
        <end position="278"/>
    </location>
</feature>
<evidence type="ECO:0000256" key="1">
    <source>
        <dbReference type="ARBA" id="ARBA00004777"/>
    </source>
</evidence>
<comment type="caution">
    <text evidence="14">The sequence shown here is derived from an EMBL/GenBank/DDBJ whole genome shotgun (WGS) entry which is preliminary data.</text>
</comment>
<keyword evidence="6 11" id="KW-0521">NADP</keyword>
<evidence type="ECO:0000256" key="4">
    <source>
        <dbReference type="ARBA" id="ARBA00022755"/>
    </source>
</evidence>
<evidence type="ECO:0000256" key="7">
    <source>
        <dbReference type="ARBA" id="ARBA00023002"/>
    </source>
</evidence>
<comment type="catalytic activity">
    <reaction evidence="11">
        <text>(6R)-5,10-methenyltetrahydrofolate + H2O = (6R)-10-formyltetrahydrofolate + H(+)</text>
        <dbReference type="Rhea" id="RHEA:23700"/>
        <dbReference type="ChEBI" id="CHEBI:15377"/>
        <dbReference type="ChEBI" id="CHEBI:15378"/>
        <dbReference type="ChEBI" id="CHEBI:57455"/>
        <dbReference type="ChEBI" id="CHEBI:195366"/>
        <dbReference type="EC" id="3.5.4.9"/>
    </reaction>
</comment>
<comment type="catalytic activity">
    <reaction evidence="11">
        <text>(6R)-5,10-methylene-5,6,7,8-tetrahydrofolate + NADP(+) = (6R)-5,10-methenyltetrahydrofolate + NADPH</text>
        <dbReference type="Rhea" id="RHEA:22812"/>
        <dbReference type="ChEBI" id="CHEBI:15636"/>
        <dbReference type="ChEBI" id="CHEBI:57455"/>
        <dbReference type="ChEBI" id="CHEBI:57783"/>
        <dbReference type="ChEBI" id="CHEBI:58349"/>
        <dbReference type="EC" id="1.5.1.5"/>
    </reaction>
</comment>
<dbReference type="GO" id="GO:0004488">
    <property type="term" value="F:methylenetetrahydrofolate dehydrogenase (NADP+) activity"/>
    <property type="evidence" value="ECO:0007669"/>
    <property type="project" value="UniProtKB-EC"/>
</dbReference>
<comment type="pathway">
    <text evidence="1 11">One-carbon metabolism; tetrahydrofolate interconversion.</text>
</comment>
<dbReference type="GO" id="GO:0004477">
    <property type="term" value="F:methenyltetrahydrofolate cyclohydrolase activity"/>
    <property type="evidence" value="ECO:0007669"/>
    <property type="project" value="UniProtKB-EC"/>
</dbReference>
<keyword evidence="8 11" id="KW-0368">Histidine biosynthesis</keyword>
<dbReference type="InterPro" id="IPR046346">
    <property type="entry name" value="Aminoacid_DH-like_N_sf"/>
</dbReference>
<evidence type="ECO:0000256" key="2">
    <source>
        <dbReference type="ARBA" id="ARBA00022563"/>
    </source>
</evidence>
<feature type="domain" description="Tetrahydrofolate dehydrogenase/cyclohydrolase catalytic" evidence="12">
    <location>
        <begin position="5"/>
        <end position="119"/>
    </location>
</feature>
<evidence type="ECO:0000256" key="6">
    <source>
        <dbReference type="ARBA" id="ARBA00022857"/>
    </source>
</evidence>
<dbReference type="PROSITE" id="PS00766">
    <property type="entry name" value="THF_DHG_CYH_1"/>
    <property type="match status" value="1"/>
</dbReference>
<dbReference type="EC" id="3.5.4.9" evidence="11"/>
<dbReference type="HAMAP" id="MF_01576">
    <property type="entry name" value="THF_DHG_CYH"/>
    <property type="match status" value="1"/>
</dbReference>
<evidence type="ECO:0000256" key="5">
    <source>
        <dbReference type="ARBA" id="ARBA00022801"/>
    </source>
</evidence>
<dbReference type="Pfam" id="PF00763">
    <property type="entry name" value="THF_DHG_CYH"/>
    <property type="match status" value="1"/>
</dbReference>
<sequence length="285" mass="30890">MTTIIDGKKLAQEMRQALKIKVDDLRKQGLVPGLVVILVGDNQASHTYVRNKERAALDVGFLSTIVRLDADCSQEDLLSTIREYNQDDKYHGILVQLPLPKQIDTDTILESIDPSKDVDGFHPVNLGRLLQKNEAIVPCTPKGIIAMFEAYDIDLVGKKVVIVGQSTIVGRPMALLCLNRGATVTVCHSRTKNLAQETKAADILIVAVGRLHFIGKEHVKEGAVVIDVGINHDQNGKLKGDVNFDEVAPIASAITPVPGGVGPMTIASLLVQTYENALAKKPSNH</sequence>
<dbReference type="NCBIfam" id="NF008058">
    <property type="entry name" value="PRK10792.1"/>
    <property type="match status" value="1"/>
</dbReference>
<dbReference type="InterPro" id="IPR020630">
    <property type="entry name" value="THF_DH/CycHdrlase_cat_dom"/>
</dbReference>
<name>A0ABT1WN87_9LACT</name>
<dbReference type="InterPro" id="IPR020867">
    <property type="entry name" value="THF_DH/CycHdrlase_CS"/>
</dbReference>
<dbReference type="NCBIfam" id="NF010783">
    <property type="entry name" value="PRK14186.1"/>
    <property type="match status" value="1"/>
</dbReference>
<dbReference type="RefSeq" id="WP_256944916.1">
    <property type="nucleotide sequence ID" value="NZ_JANHNZ010000003.1"/>
</dbReference>
<dbReference type="PANTHER" id="PTHR48099:SF5">
    <property type="entry name" value="C-1-TETRAHYDROFOLATE SYNTHASE, CYTOPLASMIC"/>
    <property type="match status" value="1"/>
</dbReference>
<evidence type="ECO:0000256" key="10">
    <source>
        <dbReference type="ARBA" id="ARBA00023268"/>
    </source>
</evidence>
<keyword evidence="7 11" id="KW-0560">Oxidoreductase</keyword>
<evidence type="ECO:0000259" key="12">
    <source>
        <dbReference type="Pfam" id="PF00763"/>
    </source>
</evidence>
<proteinExistence type="inferred from homology"/>
<keyword evidence="15" id="KW-1185">Reference proteome</keyword>
<dbReference type="Proteomes" id="UP001059480">
    <property type="component" value="Unassembled WGS sequence"/>
</dbReference>
<keyword evidence="2 11" id="KW-0554">One-carbon metabolism</keyword>
<reference evidence="14" key="1">
    <citation type="submission" date="2022-07" db="EMBL/GenBank/DDBJ databases">
        <authorList>
            <person name="Jung M.-Y."/>
            <person name="Lee M."/>
        </authorList>
    </citation>
    <scope>NUCLEOTIDE SEQUENCE</scope>
    <source>
        <strain evidence="14">S8</strain>
    </source>
</reference>
<keyword evidence="5 11" id="KW-0378">Hydrolase</keyword>
<dbReference type="PRINTS" id="PR00085">
    <property type="entry name" value="THFDHDRGNASE"/>
</dbReference>
<dbReference type="SUPFAM" id="SSF51735">
    <property type="entry name" value="NAD(P)-binding Rossmann-fold domains"/>
    <property type="match status" value="1"/>
</dbReference>
<dbReference type="Gene3D" id="3.40.50.720">
    <property type="entry name" value="NAD(P)-binding Rossmann-like Domain"/>
    <property type="match status" value="1"/>
</dbReference>
<comment type="similarity">
    <text evidence="11">Belongs to the tetrahydrofolate dehydrogenase/cyclohydrolase family.</text>
</comment>